<comment type="caution">
    <text evidence="1">The sequence shown here is derived from an EMBL/GenBank/DDBJ whole genome shotgun (WGS) entry which is preliminary data.</text>
</comment>
<reference evidence="1 2" key="1">
    <citation type="submission" date="2021-06" db="EMBL/GenBank/DDBJ databases">
        <title>Caerostris darwini draft genome.</title>
        <authorList>
            <person name="Kono N."/>
            <person name="Arakawa K."/>
        </authorList>
    </citation>
    <scope>NUCLEOTIDE SEQUENCE [LARGE SCALE GENOMIC DNA]</scope>
</reference>
<evidence type="ECO:0000313" key="2">
    <source>
        <dbReference type="Proteomes" id="UP001054837"/>
    </source>
</evidence>
<keyword evidence="2" id="KW-1185">Reference proteome</keyword>
<proteinExistence type="predicted"/>
<gene>
    <name evidence="1" type="ORF">CDAR_51911</name>
</gene>
<sequence length="228" mass="26453">MTSERWIQRSTKRFERNLLISSTPFQSFLHVISDFPFHTSFPFNAQSPSNRKIPVRSLWKKSPGVNNKMLQVSFTVFLRGQRIQNKGCPMLIVRERIAGYKDGDSPPGSLVITEDEPLLHAITSSSSDCFMEMLMSVKGSGIVTLSPLDEIEETDHLLQEKILLFLKVSFYSYWECTYIFFISERQLHFSECVNIERTFPRYLFLIVQFLLFVTPRFLRTIQESGSSN</sequence>
<dbReference type="EMBL" id="BPLQ01015683">
    <property type="protein sequence ID" value="GIY89698.1"/>
    <property type="molecule type" value="Genomic_DNA"/>
</dbReference>
<dbReference type="AlphaFoldDB" id="A0AAV4X4W6"/>
<organism evidence="1 2">
    <name type="scientific">Caerostris darwini</name>
    <dbReference type="NCBI Taxonomy" id="1538125"/>
    <lineage>
        <taxon>Eukaryota</taxon>
        <taxon>Metazoa</taxon>
        <taxon>Ecdysozoa</taxon>
        <taxon>Arthropoda</taxon>
        <taxon>Chelicerata</taxon>
        <taxon>Arachnida</taxon>
        <taxon>Araneae</taxon>
        <taxon>Araneomorphae</taxon>
        <taxon>Entelegynae</taxon>
        <taxon>Araneoidea</taxon>
        <taxon>Araneidae</taxon>
        <taxon>Caerostris</taxon>
    </lineage>
</organism>
<dbReference type="Proteomes" id="UP001054837">
    <property type="component" value="Unassembled WGS sequence"/>
</dbReference>
<accession>A0AAV4X4W6</accession>
<protein>
    <submittedName>
        <fullName evidence="1">Uncharacterized protein</fullName>
    </submittedName>
</protein>
<evidence type="ECO:0000313" key="1">
    <source>
        <dbReference type="EMBL" id="GIY89698.1"/>
    </source>
</evidence>
<name>A0AAV4X4W6_9ARAC</name>